<keyword evidence="2" id="KW-1185">Reference proteome</keyword>
<accession>A0A1M6SE59</accession>
<organism evidence="1 2">
    <name type="scientific">Thermocrinis minervae</name>
    <dbReference type="NCBI Taxonomy" id="381751"/>
    <lineage>
        <taxon>Bacteria</taxon>
        <taxon>Pseudomonadati</taxon>
        <taxon>Aquificota</taxon>
        <taxon>Aquificia</taxon>
        <taxon>Aquificales</taxon>
        <taxon>Aquificaceae</taxon>
        <taxon>Thermocrinis</taxon>
    </lineage>
</organism>
<dbReference type="AlphaFoldDB" id="A0A1M6SE59"/>
<proteinExistence type="predicted"/>
<dbReference type="EMBL" id="LT670846">
    <property type="protein sequence ID" value="SHK43052.1"/>
    <property type="molecule type" value="Genomic_DNA"/>
</dbReference>
<dbReference type="RefSeq" id="WP_079654121.1">
    <property type="nucleotide sequence ID" value="NZ_LT670846.1"/>
</dbReference>
<dbReference type="Proteomes" id="UP000189810">
    <property type="component" value="Chromosome I"/>
</dbReference>
<name>A0A1M6SE59_9AQUI</name>
<protein>
    <submittedName>
        <fullName evidence="1">Uncharacterized protein</fullName>
    </submittedName>
</protein>
<reference evidence="1 2" key="1">
    <citation type="submission" date="2016-11" db="EMBL/GenBank/DDBJ databases">
        <authorList>
            <person name="Jaros S."/>
            <person name="Januszkiewicz K."/>
            <person name="Wedrychowicz H."/>
        </authorList>
    </citation>
    <scope>NUCLEOTIDE SEQUENCE [LARGE SCALE GENOMIC DNA]</scope>
    <source>
        <strain evidence="1 2">DSM 19557</strain>
    </source>
</reference>
<evidence type="ECO:0000313" key="2">
    <source>
        <dbReference type="Proteomes" id="UP000189810"/>
    </source>
</evidence>
<gene>
    <name evidence="1" type="ORF">SAMN05444391_0999</name>
</gene>
<dbReference type="OrthoDB" id="15128at2"/>
<dbReference type="STRING" id="381751.SAMN05444391_0999"/>
<sequence length="138" mass="16190">MPIQEEFRKEAQDKLKKLGEVLRERLRESLQDIDPEDLEFGVSFELTCDQCQELWKEAVEENVYMEVSYTEIMEHHDGAYLKSIFKNSTDGLWAERYVNIRSSGRVEISHALFLEEEGTLLRVERQPNGTFKVFAKSL</sequence>
<evidence type="ECO:0000313" key="1">
    <source>
        <dbReference type="EMBL" id="SHK43052.1"/>
    </source>
</evidence>